<dbReference type="EMBL" id="JAUSVX010000010">
    <property type="protein sequence ID" value="MDQ0471950.1"/>
    <property type="molecule type" value="Genomic_DNA"/>
</dbReference>
<gene>
    <name evidence="1" type="ORF">QO011_004977</name>
</gene>
<proteinExistence type="predicted"/>
<sequence>MLILAAGPAAAASPVSCGGAAMLGAAQLLCSHTDPKQPTQLCTFSWDLVTSDNVSKVVEGSFLLPPGSSNVQVYSGSGFNNQLSQPIILCQASKRAQ</sequence>
<keyword evidence="2" id="KW-1185">Reference proteome</keyword>
<reference evidence="1 2" key="1">
    <citation type="submission" date="2023-07" db="EMBL/GenBank/DDBJ databases">
        <title>Genomic Encyclopedia of Type Strains, Phase IV (KMG-IV): sequencing the most valuable type-strain genomes for metagenomic binning, comparative biology and taxonomic classification.</title>
        <authorList>
            <person name="Goeker M."/>
        </authorList>
    </citation>
    <scope>NUCLEOTIDE SEQUENCE [LARGE SCALE GENOMIC DNA]</scope>
    <source>
        <strain evidence="1 2">DSM 19619</strain>
    </source>
</reference>
<evidence type="ECO:0000313" key="1">
    <source>
        <dbReference type="EMBL" id="MDQ0471950.1"/>
    </source>
</evidence>
<name>A0ABU0JCE0_9HYPH</name>
<comment type="caution">
    <text evidence="1">The sequence shown here is derived from an EMBL/GenBank/DDBJ whole genome shotgun (WGS) entry which is preliminary data.</text>
</comment>
<protein>
    <submittedName>
        <fullName evidence="1">Uncharacterized protein</fullName>
    </submittedName>
</protein>
<dbReference type="RefSeq" id="WP_307277924.1">
    <property type="nucleotide sequence ID" value="NZ_JAUSVX010000010.1"/>
</dbReference>
<dbReference type="Proteomes" id="UP001242480">
    <property type="component" value="Unassembled WGS sequence"/>
</dbReference>
<accession>A0ABU0JCE0</accession>
<organism evidence="1 2">
    <name type="scientific">Labrys wisconsinensis</name>
    <dbReference type="NCBI Taxonomy" id="425677"/>
    <lineage>
        <taxon>Bacteria</taxon>
        <taxon>Pseudomonadati</taxon>
        <taxon>Pseudomonadota</taxon>
        <taxon>Alphaproteobacteria</taxon>
        <taxon>Hyphomicrobiales</taxon>
        <taxon>Xanthobacteraceae</taxon>
        <taxon>Labrys</taxon>
    </lineage>
</organism>
<evidence type="ECO:0000313" key="2">
    <source>
        <dbReference type="Proteomes" id="UP001242480"/>
    </source>
</evidence>